<dbReference type="STRING" id="980251.GCA_001642875_04062"/>
<feature type="domain" description="RNA polymerase sigma-70 region 2" evidence="6">
    <location>
        <begin position="19"/>
        <end position="78"/>
    </location>
</feature>
<evidence type="ECO:0000256" key="3">
    <source>
        <dbReference type="ARBA" id="ARBA00023082"/>
    </source>
</evidence>
<evidence type="ECO:0000313" key="9">
    <source>
        <dbReference type="Proteomes" id="UP000322214"/>
    </source>
</evidence>
<dbReference type="Pfam" id="PF04542">
    <property type="entry name" value="Sigma70_r2"/>
    <property type="match status" value="1"/>
</dbReference>
<keyword evidence="2" id="KW-0805">Transcription regulation</keyword>
<dbReference type="InterPro" id="IPR013325">
    <property type="entry name" value="RNA_pol_sigma_r2"/>
</dbReference>
<dbReference type="OrthoDB" id="9784984at2"/>
<dbReference type="GO" id="GO:0016987">
    <property type="term" value="F:sigma factor activity"/>
    <property type="evidence" value="ECO:0007669"/>
    <property type="project" value="UniProtKB-KW"/>
</dbReference>
<dbReference type="NCBIfam" id="TIGR02937">
    <property type="entry name" value="sigma70-ECF"/>
    <property type="match status" value="1"/>
</dbReference>
<dbReference type="SUPFAM" id="SSF88659">
    <property type="entry name" value="Sigma3 and sigma4 domains of RNA polymerase sigma factors"/>
    <property type="match status" value="1"/>
</dbReference>
<dbReference type="InterPro" id="IPR014284">
    <property type="entry name" value="RNA_pol_sigma-70_dom"/>
</dbReference>
<dbReference type="Proteomes" id="UP000322214">
    <property type="component" value="Chromosome"/>
</dbReference>
<keyword evidence="4" id="KW-0804">Transcription</keyword>
<dbReference type="InterPro" id="IPR014304">
    <property type="entry name" value="RNA_pol_sigma-Z"/>
</dbReference>
<dbReference type="AlphaFoldDB" id="A0A5B9PCW7"/>
<dbReference type="InterPro" id="IPR013249">
    <property type="entry name" value="RNA_pol_sigma70_r4_t2"/>
</dbReference>
<gene>
    <name evidence="8" type="primary">sigM_2</name>
    <name evidence="8" type="ORF">MFFC18_28970</name>
</gene>
<dbReference type="GO" id="GO:0003677">
    <property type="term" value="F:DNA binding"/>
    <property type="evidence" value="ECO:0007669"/>
    <property type="project" value="InterPro"/>
</dbReference>
<dbReference type="PANTHER" id="PTHR43133">
    <property type="entry name" value="RNA POLYMERASE ECF-TYPE SIGMA FACTO"/>
    <property type="match status" value="1"/>
</dbReference>
<dbReference type="Gene3D" id="1.10.10.10">
    <property type="entry name" value="Winged helix-like DNA-binding domain superfamily/Winged helix DNA-binding domain"/>
    <property type="match status" value="1"/>
</dbReference>
<dbReference type="GO" id="GO:0006352">
    <property type="term" value="P:DNA-templated transcription initiation"/>
    <property type="evidence" value="ECO:0007669"/>
    <property type="project" value="InterPro"/>
</dbReference>
<sequence length="192" mass="22225">MSEGLKTSEEIWLLLGEQLKSFFVVRVRDHQTAEDLLQETFVRIHAKLDTVADVQRIRPWIFQIARNLLADHYRAKSKEAARLAELVEAAPDHEQQLEDVVIGWLPRMLELLPDKYREAVELYKLQGMSQQEIADRLNISLSGVKSRVQRGRSKLKDVLYDCCSFEHDRRGDLISISRNEDSAGNFDGKFEE</sequence>
<organism evidence="8 9">
    <name type="scientific">Mariniblastus fucicola</name>
    <dbReference type="NCBI Taxonomy" id="980251"/>
    <lineage>
        <taxon>Bacteria</taxon>
        <taxon>Pseudomonadati</taxon>
        <taxon>Planctomycetota</taxon>
        <taxon>Planctomycetia</taxon>
        <taxon>Pirellulales</taxon>
        <taxon>Pirellulaceae</taxon>
        <taxon>Mariniblastus</taxon>
    </lineage>
</organism>
<dbReference type="InterPro" id="IPR013324">
    <property type="entry name" value="RNA_pol_sigma_r3/r4-like"/>
</dbReference>
<evidence type="ECO:0000259" key="7">
    <source>
        <dbReference type="Pfam" id="PF08281"/>
    </source>
</evidence>
<dbReference type="PANTHER" id="PTHR43133:SF62">
    <property type="entry name" value="RNA POLYMERASE SIGMA FACTOR SIGZ"/>
    <property type="match status" value="1"/>
</dbReference>
<keyword evidence="3" id="KW-0731">Sigma factor</keyword>
<evidence type="ECO:0000256" key="1">
    <source>
        <dbReference type="ARBA" id="ARBA00010641"/>
    </source>
</evidence>
<dbReference type="SUPFAM" id="SSF88946">
    <property type="entry name" value="Sigma2 domain of RNA polymerase sigma factors"/>
    <property type="match status" value="1"/>
</dbReference>
<feature type="domain" description="RNA polymerase sigma factor 70 region 4 type 2" evidence="7">
    <location>
        <begin position="104"/>
        <end position="155"/>
    </location>
</feature>
<dbReference type="InterPro" id="IPR036388">
    <property type="entry name" value="WH-like_DNA-bd_sf"/>
</dbReference>
<evidence type="ECO:0000256" key="5">
    <source>
        <dbReference type="NCBIfam" id="TIGR02959"/>
    </source>
</evidence>
<dbReference type="EMBL" id="CP042912">
    <property type="protein sequence ID" value="QEG23005.1"/>
    <property type="molecule type" value="Genomic_DNA"/>
</dbReference>
<dbReference type="NCBIfam" id="TIGR02959">
    <property type="entry name" value="SigZ"/>
    <property type="match status" value="1"/>
</dbReference>
<evidence type="ECO:0000259" key="6">
    <source>
        <dbReference type="Pfam" id="PF04542"/>
    </source>
</evidence>
<evidence type="ECO:0000256" key="4">
    <source>
        <dbReference type="ARBA" id="ARBA00023163"/>
    </source>
</evidence>
<dbReference type="InterPro" id="IPR039425">
    <property type="entry name" value="RNA_pol_sigma-70-like"/>
</dbReference>
<evidence type="ECO:0000313" key="8">
    <source>
        <dbReference type="EMBL" id="QEG23005.1"/>
    </source>
</evidence>
<reference evidence="8 9" key="1">
    <citation type="submission" date="2019-08" db="EMBL/GenBank/DDBJ databases">
        <title>Deep-cultivation of Planctomycetes and their phenomic and genomic characterization uncovers novel biology.</title>
        <authorList>
            <person name="Wiegand S."/>
            <person name="Jogler M."/>
            <person name="Boedeker C."/>
            <person name="Pinto D."/>
            <person name="Vollmers J."/>
            <person name="Rivas-Marin E."/>
            <person name="Kohn T."/>
            <person name="Peeters S.H."/>
            <person name="Heuer A."/>
            <person name="Rast P."/>
            <person name="Oberbeckmann S."/>
            <person name="Bunk B."/>
            <person name="Jeske O."/>
            <person name="Meyerdierks A."/>
            <person name="Storesund J.E."/>
            <person name="Kallscheuer N."/>
            <person name="Luecker S."/>
            <person name="Lage O.M."/>
            <person name="Pohl T."/>
            <person name="Merkel B.J."/>
            <person name="Hornburger P."/>
            <person name="Mueller R.-W."/>
            <person name="Bruemmer F."/>
            <person name="Labrenz M."/>
            <person name="Spormann A.M."/>
            <person name="Op den Camp H."/>
            <person name="Overmann J."/>
            <person name="Amann R."/>
            <person name="Jetten M.S.M."/>
            <person name="Mascher T."/>
            <person name="Medema M.H."/>
            <person name="Devos D.P."/>
            <person name="Kaster A.-K."/>
            <person name="Ovreas L."/>
            <person name="Rohde M."/>
            <person name="Galperin M.Y."/>
            <person name="Jogler C."/>
        </authorList>
    </citation>
    <scope>NUCLEOTIDE SEQUENCE [LARGE SCALE GENOMIC DNA]</scope>
    <source>
        <strain evidence="8 9">FC18</strain>
    </source>
</reference>
<keyword evidence="9" id="KW-1185">Reference proteome</keyword>
<accession>A0A5B9PCW7</accession>
<comment type="similarity">
    <text evidence="1">Belongs to the sigma-70 factor family. ECF subfamily.</text>
</comment>
<protein>
    <recommendedName>
        <fullName evidence="5">RNA polymerase sigma factor SigZ</fullName>
    </recommendedName>
</protein>
<dbReference type="InterPro" id="IPR007627">
    <property type="entry name" value="RNA_pol_sigma70_r2"/>
</dbReference>
<dbReference type="KEGG" id="mff:MFFC18_28970"/>
<dbReference type="CDD" id="cd06171">
    <property type="entry name" value="Sigma70_r4"/>
    <property type="match status" value="1"/>
</dbReference>
<dbReference type="Gene3D" id="1.10.1740.10">
    <property type="match status" value="1"/>
</dbReference>
<name>A0A5B9PCW7_9BACT</name>
<evidence type="ECO:0000256" key="2">
    <source>
        <dbReference type="ARBA" id="ARBA00023015"/>
    </source>
</evidence>
<dbReference type="Pfam" id="PF08281">
    <property type="entry name" value="Sigma70_r4_2"/>
    <property type="match status" value="1"/>
</dbReference>
<dbReference type="RefSeq" id="WP_075086065.1">
    <property type="nucleotide sequence ID" value="NZ_CP042912.1"/>
</dbReference>
<proteinExistence type="inferred from homology"/>